<gene>
    <name evidence="1" type="ORF">FBU59_001206</name>
</gene>
<comment type="caution">
    <text evidence="1">The sequence shown here is derived from an EMBL/GenBank/DDBJ whole genome shotgun (WGS) entry which is preliminary data.</text>
</comment>
<protein>
    <submittedName>
        <fullName evidence="1">Uncharacterized protein</fullName>
    </submittedName>
</protein>
<name>A0ACC1JEI3_9FUNG</name>
<proteinExistence type="predicted"/>
<reference evidence="1" key="1">
    <citation type="submission" date="2022-07" db="EMBL/GenBank/DDBJ databases">
        <title>Phylogenomic reconstructions and comparative analyses of Kickxellomycotina fungi.</title>
        <authorList>
            <person name="Reynolds N.K."/>
            <person name="Stajich J.E."/>
            <person name="Barry K."/>
            <person name="Grigoriev I.V."/>
            <person name="Crous P."/>
            <person name="Smith M.E."/>
        </authorList>
    </citation>
    <scope>NUCLEOTIDE SEQUENCE</scope>
    <source>
        <strain evidence="1">NRRL 5244</strain>
    </source>
</reference>
<feature type="non-terminal residue" evidence="1">
    <location>
        <position position="61"/>
    </location>
</feature>
<dbReference type="EMBL" id="JANBPW010000494">
    <property type="protein sequence ID" value="KAJ1949292.1"/>
    <property type="molecule type" value="Genomic_DNA"/>
</dbReference>
<accession>A0ACC1JEI3</accession>
<sequence>MSLSGKLAAATVSKTRFTTNLTSSAARAISAAAAVPSVKATGQYRGKSGAFTASVSKTTFT</sequence>
<dbReference type="Proteomes" id="UP001150603">
    <property type="component" value="Unassembled WGS sequence"/>
</dbReference>
<organism evidence="1 2">
    <name type="scientific">Linderina macrospora</name>
    <dbReference type="NCBI Taxonomy" id="4868"/>
    <lineage>
        <taxon>Eukaryota</taxon>
        <taxon>Fungi</taxon>
        <taxon>Fungi incertae sedis</taxon>
        <taxon>Zoopagomycota</taxon>
        <taxon>Kickxellomycotina</taxon>
        <taxon>Kickxellomycetes</taxon>
        <taxon>Kickxellales</taxon>
        <taxon>Kickxellaceae</taxon>
        <taxon>Linderina</taxon>
    </lineage>
</organism>
<keyword evidence="2" id="KW-1185">Reference proteome</keyword>
<evidence type="ECO:0000313" key="1">
    <source>
        <dbReference type="EMBL" id="KAJ1949292.1"/>
    </source>
</evidence>
<evidence type="ECO:0000313" key="2">
    <source>
        <dbReference type="Proteomes" id="UP001150603"/>
    </source>
</evidence>